<dbReference type="AlphaFoldDB" id="A0A183B5P5"/>
<evidence type="ECO:0000256" key="1">
    <source>
        <dbReference type="ARBA" id="ARBA00000815"/>
    </source>
</evidence>
<gene>
    <name evidence="9" type="ORF">ECPE_LOCUS14530</name>
</gene>
<dbReference type="OrthoDB" id="10014216at2759"/>
<dbReference type="InterPro" id="IPR006434">
    <property type="entry name" value="Pyrimidine_nucleotidase_eu"/>
</dbReference>
<evidence type="ECO:0000256" key="4">
    <source>
        <dbReference type="ARBA" id="ARBA00022723"/>
    </source>
</evidence>
<protein>
    <recommendedName>
        <fullName evidence="3">5'-nucleotidase</fullName>
        <ecNumber evidence="3">3.1.3.5</ecNumber>
    </recommendedName>
</protein>
<dbReference type="GO" id="GO:0000166">
    <property type="term" value="F:nucleotide binding"/>
    <property type="evidence" value="ECO:0007669"/>
    <property type="project" value="UniProtKB-KW"/>
</dbReference>
<name>A0A183B5P5_9TREM</name>
<dbReference type="InterPro" id="IPR023214">
    <property type="entry name" value="HAD_sf"/>
</dbReference>
<evidence type="ECO:0000256" key="8">
    <source>
        <dbReference type="ARBA" id="ARBA00023080"/>
    </source>
</evidence>
<evidence type="ECO:0000313" key="9">
    <source>
        <dbReference type="EMBL" id="VDP91802.1"/>
    </source>
</evidence>
<dbReference type="GO" id="GO:0005737">
    <property type="term" value="C:cytoplasm"/>
    <property type="evidence" value="ECO:0007669"/>
    <property type="project" value="InterPro"/>
</dbReference>
<dbReference type="Gene3D" id="3.40.50.1000">
    <property type="entry name" value="HAD superfamily/HAD-like"/>
    <property type="match status" value="1"/>
</dbReference>
<comment type="catalytic activity">
    <reaction evidence="1">
        <text>a ribonucleoside 5'-phosphate + H2O = a ribonucleoside + phosphate</text>
        <dbReference type="Rhea" id="RHEA:12484"/>
        <dbReference type="ChEBI" id="CHEBI:15377"/>
        <dbReference type="ChEBI" id="CHEBI:18254"/>
        <dbReference type="ChEBI" id="CHEBI:43474"/>
        <dbReference type="ChEBI" id="CHEBI:58043"/>
        <dbReference type="EC" id="3.1.3.5"/>
    </reaction>
</comment>
<dbReference type="GO" id="GO:0008253">
    <property type="term" value="F:5'-nucleotidase activity"/>
    <property type="evidence" value="ECO:0007669"/>
    <property type="project" value="UniProtKB-EC"/>
</dbReference>
<evidence type="ECO:0000256" key="3">
    <source>
        <dbReference type="ARBA" id="ARBA00012643"/>
    </source>
</evidence>
<dbReference type="Pfam" id="PF05822">
    <property type="entry name" value="UMPH-1"/>
    <property type="match status" value="1"/>
</dbReference>
<dbReference type="SUPFAM" id="SSF56784">
    <property type="entry name" value="HAD-like"/>
    <property type="match status" value="1"/>
</dbReference>
<dbReference type="InterPro" id="IPR036412">
    <property type="entry name" value="HAD-like_sf"/>
</dbReference>
<evidence type="ECO:0000256" key="6">
    <source>
        <dbReference type="ARBA" id="ARBA00022801"/>
    </source>
</evidence>
<dbReference type="Proteomes" id="UP000272942">
    <property type="component" value="Unassembled WGS sequence"/>
</dbReference>
<dbReference type="WBParaSite" id="ECPE_0001457001-mRNA-1">
    <property type="protein sequence ID" value="ECPE_0001457001-mRNA-1"/>
    <property type="gene ID" value="ECPE_0001457001"/>
</dbReference>
<keyword evidence="5" id="KW-0547">Nucleotide-binding</keyword>
<keyword evidence="8" id="KW-0546">Nucleotide metabolism</keyword>
<keyword evidence="7" id="KW-0460">Magnesium</keyword>
<evidence type="ECO:0000256" key="7">
    <source>
        <dbReference type="ARBA" id="ARBA00022842"/>
    </source>
</evidence>
<dbReference type="EC" id="3.1.3.5" evidence="3"/>
<reference evidence="9 10" key="2">
    <citation type="submission" date="2018-11" db="EMBL/GenBank/DDBJ databases">
        <authorList>
            <consortium name="Pathogen Informatics"/>
        </authorList>
    </citation>
    <scope>NUCLEOTIDE SEQUENCE [LARGE SCALE GENOMIC DNA]</scope>
    <source>
        <strain evidence="9 10">Egypt</strain>
    </source>
</reference>
<reference evidence="11" key="1">
    <citation type="submission" date="2016-06" db="UniProtKB">
        <authorList>
            <consortium name="WormBaseParasite"/>
        </authorList>
    </citation>
    <scope>IDENTIFICATION</scope>
</reference>
<keyword evidence="6" id="KW-0378">Hydrolase</keyword>
<dbReference type="Gene3D" id="1.10.150.340">
    <property type="entry name" value="Pyrimidine 5'-nucleotidase (UMPH-1), N-terminal domain"/>
    <property type="match status" value="1"/>
</dbReference>
<evidence type="ECO:0000313" key="11">
    <source>
        <dbReference type="WBParaSite" id="ECPE_0001457001-mRNA-1"/>
    </source>
</evidence>
<organism evidence="11">
    <name type="scientific">Echinostoma caproni</name>
    <dbReference type="NCBI Taxonomy" id="27848"/>
    <lineage>
        <taxon>Eukaryota</taxon>
        <taxon>Metazoa</taxon>
        <taxon>Spiralia</taxon>
        <taxon>Lophotrochozoa</taxon>
        <taxon>Platyhelminthes</taxon>
        <taxon>Trematoda</taxon>
        <taxon>Digenea</taxon>
        <taxon>Plagiorchiida</taxon>
        <taxon>Echinostomata</taxon>
        <taxon>Echinostomatoidea</taxon>
        <taxon>Echinostomatidae</taxon>
        <taxon>Echinostoma</taxon>
    </lineage>
</organism>
<dbReference type="PANTHER" id="PTHR13045">
    <property type="entry name" value="5'-NUCLEOTIDASE"/>
    <property type="match status" value="1"/>
</dbReference>
<dbReference type="PANTHER" id="PTHR13045:SF0">
    <property type="entry name" value="7-METHYLGUANOSINE PHOSPHATE-SPECIFIC 5'-NUCLEOTIDASE"/>
    <property type="match status" value="1"/>
</dbReference>
<dbReference type="FunFam" id="1.10.150.340:FF:000001">
    <property type="entry name" value="Cytosolic 5-nucleotidase 3-like"/>
    <property type="match status" value="1"/>
</dbReference>
<evidence type="ECO:0000256" key="2">
    <source>
        <dbReference type="ARBA" id="ARBA00008389"/>
    </source>
</evidence>
<proteinExistence type="inferred from homology"/>
<evidence type="ECO:0000256" key="5">
    <source>
        <dbReference type="ARBA" id="ARBA00022741"/>
    </source>
</evidence>
<keyword evidence="10" id="KW-1185">Reference proteome</keyword>
<keyword evidence="4" id="KW-0479">Metal-binding</keyword>
<dbReference type="EMBL" id="UZAN01057810">
    <property type="protein sequence ID" value="VDP91802.1"/>
    <property type="molecule type" value="Genomic_DNA"/>
</dbReference>
<accession>A0A183B5P5</accession>
<dbReference type="GO" id="GO:0000287">
    <property type="term" value="F:magnesium ion binding"/>
    <property type="evidence" value="ECO:0007669"/>
    <property type="project" value="InterPro"/>
</dbReference>
<sequence length="249" mass="27918">MENGFHPAMLKMLTEKYFPIEFDSLLPVEEKIPHMLDWWAMTHQIIVDCGIHRNALAKTVRECNLVLRDKVKEFTDLLHQHQIPLLIFSAGLGDVIQLLLQRFTMCTDNVRVVSNFMIFNDEDVLVGFEEPVIHTFNKSASSIPALISAGSQATPRRTSVLLLGDSTGDVHMADGATVDDPEGLCGIVLRIGFLNDQVEKNLDIYKSLYDIVLVDPANFTIPLSIVRFVLRLDDTPDSRGEALPNSSRD</sequence>
<comment type="similarity">
    <text evidence="2">Belongs to the pyrimidine 5'-nucleotidase family.</text>
</comment>
<evidence type="ECO:0000313" key="10">
    <source>
        <dbReference type="Proteomes" id="UP000272942"/>
    </source>
</evidence>
<dbReference type="GO" id="GO:0009117">
    <property type="term" value="P:nucleotide metabolic process"/>
    <property type="evidence" value="ECO:0007669"/>
    <property type="project" value="UniProtKB-KW"/>
</dbReference>